<evidence type="ECO:0000313" key="1">
    <source>
        <dbReference type="EMBL" id="SFB71689.1"/>
    </source>
</evidence>
<sequence length="440" mass="49150">MKSGQTAQTQLNKDTFTDVPVKAKRKVTYRFNIVSHPKLNLPYAVTVNGRIPDIYKGKPRKLDTESGFIVIENVSPGEKVSLYLNSDSYPNYRNHPVYSVTPTDSDVLVIVTEKKGKHTDTDTPIKSIENAVSEKNKKIETLVAPLTGDIWMRLSHKYTVLEIENLIPADTNPSVKLAVKSIYDGLSQPNLKISIAAPNSAPQLVTLYFNDADNARKNITSFDFLTDILTRVHPAAYAAAIQAALEAGIAVLRITSTWRPMEGSIAHRAGLGLDVNVINDIRLNRQELTKSKAIDTANVSQSEKELFVKLTEKKTARDIAAQKLAQAQSELRNAKSNPGLLISAKQNLQGVEQVHKIAVDEQKKAEIAWGLERDMNEPDDIRRFRSALIKSQSVTQIYDPWFMDDNTRDNVDPSANFQKTKNEITHAHHLHITVRDARIL</sequence>
<proteinExistence type="predicted"/>
<gene>
    <name evidence="1" type="ORF">SAMN05216204_10197</name>
</gene>
<name>A0A1I1D9K1_9BURK</name>
<dbReference type="EMBL" id="FOLD01000001">
    <property type="protein sequence ID" value="SFB71689.1"/>
    <property type="molecule type" value="Genomic_DNA"/>
</dbReference>
<keyword evidence="2" id="KW-1185">Reference proteome</keyword>
<dbReference type="RefSeq" id="WP_229408340.1">
    <property type="nucleotide sequence ID" value="NZ_FOLD01000001.1"/>
</dbReference>
<dbReference type="AlphaFoldDB" id="A0A1I1D9K1"/>
<evidence type="ECO:0000313" key="2">
    <source>
        <dbReference type="Proteomes" id="UP000198639"/>
    </source>
</evidence>
<reference evidence="2" key="1">
    <citation type="submission" date="2016-10" db="EMBL/GenBank/DDBJ databases">
        <authorList>
            <person name="Varghese N."/>
            <person name="Submissions S."/>
        </authorList>
    </citation>
    <scope>NUCLEOTIDE SEQUENCE [LARGE SCALE GENOMIC DNA]</scope>
    <source>
        <strain evidence="2">CGMCC 1.12041</strain>
    </source>
</reference>
<protein>
    <submittedName>
        <fullName evidence="1">Uncharacterized protein</fullName>
    </submittedName>
</protein>
<dbReference type="Proteomes" id="UP000198639">
    <property type="component" value="Unassembled WGS sequence"/>
</dbReference>
<organism evidence="1 2">
    <name type="scientific">Massilia yuzhufengensis</name>
    <dbReference type="NCBI Taxonomy" id="1164594"/>
    <lineage>
        <taxon>Bacteria</taxon>
        <taxon>Pseudomonadati</taxon>
        <taxon>Pseudomonadota</taxon>
        <taxon>Betaproteobacteria</taxon>
        <taxon>Burkholderiales</taxon>
        <taxon>Oxalobacteraceae</taxon>
        <taxon>Telluria group</taxon>
        <taxon>Massilia</taxon>
    </lineage>
</organism>
<dbReference type="STRING" id="1164594.SAMN05216204_10197"/>
<accession>A0A1I1D9K1</accession>